<evidence type="ECO:0000313" key="3">
    <source>
        <dbReference type="EMBL" id="CAD8059138.1"/>
    </source>
</evidence>
<keyword evidence="2" id="KW-1133">Transmembrane helix</keyword>
<dbReference type="Proteomes" id="UP000692954">
    <property type="component" value="Unassembled WGS sequence"/>
</dbReference>
<proteinExistence type="predicted"/>
<evidence type="ECO:0000256" key="1">
    <source>
        <dbReference type="SAM" id="MobiDB-lite"/>
    </source>
</evidence>
<feature type="transmembrane region" description="Helical" evidence="2">
    <location>
        <begin position="303"/>
        <end position="322"/>
    </location>
</feature>
<dbReference type="OrthoDB" id="304717at2759"/>
<feature type="transmembrane region" description="Helical" evidence="2">
    <location>
        <begin position="191"/>
        <end position="215"/>
    </location>
</feature>
<feature type="compositionally biased region" description="Basic residues" evidence="1">
    <location>
        <begin position="139"/>
        <end position="153"/>
    </location>
</feature>
<evidence type="ECO:0008006" key="5">
    <source>
        <dbReference type="Google" id="ProtNLM"/>
    </source>
</evidence>
<feature type="transmembrane region" description="Helical" evidence="2">
    <location>
        <begin position="227"/>
        <end position="249"/>
    </location>
</feature>
<protein>
    <recommendedName>
        <fullName evidence="5">Transmembrane protein</fullName>
    </recommendedName>
</protein>
<sequence>MITTEINSKDPIVDIDQNEQQEEDRENKSPNELIVIQVQKQQEQQEIQQFDKYQLKKKEMERLERIKKIPITLKRQLSTINELSDQSINNSCSPQIDVDHHKSKKSNKDVRINSAKQFLFQIQEENKQTEPIQIDKQKQQKKKFKKKKKKKQKTSNQLTQSSLPLHEIKYQQNMNFKYYFRDQRIDCSWKLLFTYFTIIIFSNIILQTIEIIRYSQSVCKLEGIENIFIYANQLFYILGKIGLLSLNYQEFTNTLPTKSKIPLFNLVIFSSIFVVLSMPLYVFDFVLCQPRNKFITLQESLQILNYFDWGMISVLSIIILMHSCLKIQMKKRTWKTLKKFLKVIYYLLLILVHLLQILVTVTQTFTSFLPAMIMENFYLCFSILAMIYLSIRKFYFHLEPFQFTHQKLTNEPMILISDDKISNWAQDDKFFQNDSIKLSKRAKLSPSTSQLNSLQITQTNFLAKKD</sequence>
<feature type="transmembrane region" description="Helical" evidence="2">
    <location>
        <begin position="261"/>
        <end position="283"/>
    </location>
</feature>
<accession>A0A8S1KV69</accession>
<evidence type="ECO:0000313" key="4">
    <source>
        <dbReference type="Proteomes" id="UP000692954"/>
    </source>
</evidence>
<dbReference type="EMBL" id="CAJJDN010000013">
    <property type="protein sequence ID" value="CAD8059138.1"/>
    <property type="molecule type" value="Genomic_DNA"/>
</dbReference>
<keyword evidence="2" id="KW-0472">Membrane</keyword>
<comment type="caution">
    <text evidence="3">The sequence shown here is derived from an EMBL/GenBank/DDBJ whole genome shotgun (WGS) entry which is preliminary data.</text>
</comment>
<keyword evidence="2" id="KW-0812">Transmembrane</keyword>
<organism evidence="3 4">
    <name type="scientific">Paramecium sonneborni</name>
    <dbReference type="NCBI Taxonomy" id="65129"/>
    <lineage>
        <taxon>Eukaryota</taxon>
        <taxon>Sar</taxon>
        <taxon>Alveolata</taxon>
        <taxon>Ciliophora</taxon>
        <taxon>Intramacronucleata</taxon>
        <taxon>Oligohymenophorea</taxon>
        <taxon>Peniculida</taxon>
        <taxon>Parameciidae</taxon>
        <taxon>Paramecium</taxon>
    </lineage>
</organism>
<keyword evidence="4" id="KW-1185">Reference proteome</keyword>
<feature type="transmembrane region" description="Helical" evidence="2">
    <location>
        <begin position="368"/>
        <end position="389"/>
    </location>
</feature>
<evidence type="ECO:0000256" key="2">
    <source>
        <dbReference type="SAM" id="Phobius"/>
    </source>
</evidence>
<feature type="region of interest" description="Disordered" evidence="1">
    <location>
        <begin position="130"/>
        <end position="158"/>
    </location>
</feature>
<gene>
    <name evidence="3" type="ORF">PSON_ATCC_30995.1.T0130073</name>
</gene>
<feature type="transmembrane region" description="Helical" evidence="2">
    <location>
        <begin position="343"/>
        <end position="362"/>
    </location>
</feature>
<reference evidence="3" key="1">
    <citation type="submission" date="2021-01" db="EMBL/GenBank/DDBJ databases">
        <authorList>
            <consortium name="Genoscope - CEA"/>
            <person name="William W."/>
        </authorList>
    </citation>
    <scope>NUCLEOTIDE SEQUENCE</scope>
</reference>
<dbReference type="AlphaFoldDB" id="A0A8S1KV69"/>
<feature type="region of interest" description="Disordered" evidence="1">
    <location>
        <begin position="1"/>
        <end position="30"/>
    </location>
</feature>
<name>A0A8S1KV69_9CILI</name>